<feature type="domain" description="Metaxin glutathione S-transferase" evidence="2">
    <location>
        <begin position="243"/>
        <end position="292"/>
    </location>
</feature>
<dbReference type="Pfam" id="PF17172">
    <property type="entry name" value="GST_N_4"/>
    <property type="match status" value="1"/>
</dbReference>
<evidence type="ECO:0000259" key="2">
    <source>
        <dbReference type="Pfam" id="PF17171"/>
    </source>
</evidence>
<dbReference type="InterPro" id="IPR026928">
    <property type="entry name" value="FAX/IsoI-like"/>
</dbReference>
<name>A0A914I8A2_GLORO</name>
<dbReference type="InterPro" id="IPR036249">
    <property type="entry name" value="Thioredoxin-like_sf"/>
</dbReference>
<accession>A0A914I8A2</accession>
<dbReference type="SUPFAM" id="SSF52833">
    <property type="entry name" value="Thioredoxin-like"/>
    <property type="match status" value="1"/>
</dbReference>
<evidence type="ECO:0000256" key="1">
    <source>
        <dbReference type="ARBA" id="ARBA00006475"/>
    </source>
</evidence>
<dbReference type="Gene3D" id="1.20.1050.10">
    <property type="match status" value="1"/>
</dbReference>
<dbReference type="CDD" id="cd03193">
    <property type="entry name" value="GST_C_Metaxin"/>
    <property type="match status" value="1"/>
</dbReference>
<dbReference type="InterPro" id="IPR033468">
    <property type="entry name" value="Metaxin_GST"/>
</dbReference>
<dbReference type="SFLD" id="SFLDG01200">
    <property type="entry name" value="SUF1.1"/>
    <property type="match status" value="1"/>
</dbReference>
<organism evidence="4 5">
    <name type="scientific">Globodera rostochiensis</name>
    <name type="common">Golden nematode worm</name>
    <name type="synonym">Heterodera rostochiensis</name>
    <dbReference type="NCBI Taxonomy" id="31243"/>
    <lineage>
        <taxon>Eukaryota</taxon>
        <taxon>Metazoa</taxon>
        <taxon>Ecdysozoa</taxon>
        <taxon>Nematoda</taxon>
        <taxon>Chromadorea</taxon>
        <taxon>Rhabditida</taxon>
        <taxon>Tylenchina</taxon>
        <taxon>Tylenchomorpha</taxon>
        <taxon>Tylenchoidea</taxon>
        <taxon>Heteroderidae</taxon>
        <taxon>Heteroderinae</taxon>
        <taxon>Globodera</taxon>
    </lineage>
</organism>
<evidence type="ECO:0000313" key="5">
    <source>
        <dbReference type="WBParaSite" id="Gr19_v10_g7563.t1"/>
    </source>
</evidence>
<dbReference type="PANTHER" id="PTHR12289:SF32">
    <property type="entry name" value="GST_C_6 DOMAIN-CONTAINING PROTEIN"/>
    <property type="match status" value="1"/>
</dbReference>
<dbReference type="AlphaFoldDB" id="A0A914I8A2"/>
<dbReference type="Pfam" id="PF17171">
    <property type="entry name" value="GST_C_6"/>
    <property type="match status" value="1"/>
</dbReference>
<protein>
    <submittedName>
        <fullName evidence="5">Glutathione S-transferase</fullName>
    </submittedName>
</protein>
<dbReference type="InterPro" id="IPR036282">
    <property type="entry name" value="Glutathione-S-Trfase_C_sf"/>
</dbReference>
<dbReference type="SFLD" id="SFLDG01180">
    <property type="entry name" value="SUF1"/>
    <property type="match status" value="1"/>
</dbReference>
<dbReference type="CDD" id="cd03080">
    <property type="entry name" value="GST_N_Metaxin_like"/>
    <property type="match status" value="1"/>
</dbReference>
<dbReference type="WBParaSite" id="Gr19_v10_g7563.t1">
    <property type="protein sequence ID" value="Gr19_v10_g7563.t1"/>
    <property type="gene ID" value="Gr19_v10_g7563"/>
</dbReference>
<evidence type="ECO:0000259" key="3">
    <source>
        <dbReference type="Pfam" id="PF17172"/>
    </source>
</evidence>
<dbReference type="InterPro" id="IPR012336">
    <property type="entry name" value="Thioredoxin-like_fold"/>
</dbReference>
<dbReference type="SFLD" id="SFLDS00019">
    <property type="entry name" value="Glutathione_Transferase_(cytos"/>
    <property type="match status" value="1"/>
</dbReference>
<dbReference type="PANTHER" id="PTHR12289">
    <property type="entry name" value="METAXIN RELATED"/>
    <property type="match status" value="1"/>
</dbReference>
<dbReference type="GO" id="GO:0005737">
    <property type="term" value="C:cytoplasm"/>
    <property type="evidence" value="ECO:0007669"/>
    <property type="project" value="TreeGrafter"/>
</dbReference>
<sequence>MSAIRFMRDKVLTKIAASSDANGAALPLPFSHPTRASIPPTHPSFFPHDEKCKCWLKNVGGCLLLWTFSTNLQKSNWREDVVYLYQFPRAPIAPNISPFCLKVETFLRANNINFEVIGKWSAQHAPQKRFPFIELNGKQISDTQVILWRLADHFNIDDGMDEEQRAKARAIEKLIEGSLYYALLRFVSYENASKLVSPEVSGLPIPALLAYFIAKRMAKQAEKRLDVEGTLRHPRQITLESLSRDLHALAVLLGDKKFFMGVRPTTPDFCAFGHLGVAYHIPFEHPAKKMLETDEQLGPLKLLIERMRMDYWPNWPKA</sequence>
<comment type="similarity">
    <text evidence="1">Belongs to the FAX family.</text>
</comment>
<dbReference type="InterPro" id="IPR050931">
    <property type="entry name" value="Mito_Protein_Transport_Metaxin"/>
</dbReference>
<dbReference type="SUPFAM" id="SSF47616">
    <property type="entry name" value="GST C-terminal domain-like"/>
    <property type="match status" value="1"/>
</dbReference>
<proteinExistence type="inferred from homology"/>
<dbReference type="Proteomes" id="UP000887572">
    <property type="component" value="Unplaced"/>
</dbReference>
<feature type="domain" description="Thioredoxin-like fold" evidence="3">
    <location>
        <begin position="98"/>
        <end position="187"/>
    </location>
</feature>
<reference evidence="5" key="1">
    <citation type="submission" date="2022-11" db="UniProtKB">
        <authorList>
            <consortium name="WormBaseParasite"/>
        </authorList>
    </citation>
    <scope>IDENTIFICATION</scope>
</reference>
<evidence type="ECO:0000313" key="4">
    <source>
        <dbReference type="Proteomes" id="UP000887572"/>
    </source>
</evidence>
<dbReference type="Gene3D" id="3.40.30.10">
    <property type="entry name" value="Glutaredoxin"/>
    <property type="match status" value="1"/>
</dbReference>
<dbReference type="InterPro" id="IPR040079">
    <property type="entry name" value="Glutathione_S-Trfase"/>
</dbReference>
<keyword evidence="4" id="KW-1185">Reference proteome</keyword>